<evidence type="ECO:0000313" key="2">
    <source>
        <dbReference type="EMBL" id="TDR55718.1"/>
    </source>
</evidence>
<dbReference type="Gene3D" id="1.10.10.60">
    <property type="entry name" value="Homeodomain-like"/>
    <property type="match status" value="1"/>
</dbReference>
<dbReference type="GO" id="GO:0043565">
    <property type="term" value="F:sequence-specific DNA binding"/>
    <property type="evidence" value="ECO:0007669"/>
    <property type="project" value="InterPro"/>
</dbReference>
<evidence type="ECO:0000259" key="1">
    <source>
        <dbReference type="Pfam" id="PF02954"/>
    </source>
</evidence>
<feature type="domain" description="DNA binding HTH" evidence="1">
    <location>
        <begin position="32"/>
        <end position="70"/>
    </location>
</feature>
<sequence length="76" mass="8952">MEEIPINQKSTSILDMYYEERIDSFVDLKTYLSEVEAHCIKKMIERNNGNISKAASQLGLHRSILYRKLNGYEKRK</sequence>
<comment type="caution">
    <text evidence="2">The sequence shown here is derived from an EMBL/GenBank/DDBJ whole genome shotgun (WGS) entry which is preliminary data.</text>
</comment>
<proteinExistence type="predicted"/>
<dbReference type="InterPro" id="IPR002197">
    <property type="entry name" value="HTH_Fis"/>
</dbReference>
<dbReference type="OrthoDB" id="9771372at2"/>
<dbReference type="RefSeq" id="WP_036071558.1">
    <property type="nucleotide sequence ID" value="NZ_JAARQJ010000017.1"/>
</dbReference>
<accession>A0A4R6ZT03</accession>
<dbReference type="AlphaFoldDB" id="A0A4R6ZT03"/>
<keyword evidence="3" id="KW-1185">Reference proteome</keyword>
<dbReference type="Proteomes" id="UP000295558">
    <property type="component" value="Unassembled WGS sequence"/>
</dbReference>
<dbReference type="STRING" id="1265846.PROCOU_10091"/>
<dbReference type="PRINTS" id="PR01590">
    <property type="entry name" value="HTHFIS"/>
</dbReference>
<gene>
    <name evidence="2" type="ORF">DFP96_101661</name>
</gene>
<dbReference type="InterPro" id="IPR009057">
    <property type="entry name" value="Homeodomain-like_sf"/>
</dbReference>
<evidence type="ECO:0000313" key="3">
    <source>
        <dbReference type="Proteomes" id="UP000295558"/>
    </source>
</evidence>
<dbReference type="Pfam" id="PF02954">
    <property type="entry name" value="HTH_8"/>
    <property type="match status" value="1"/>
</dbReference>
<dbReference type="SUPFAM" id="SSF46689">
    <property type="entry name" value="Homeodomain-like"/>
    <property type="match status" value="1"/>
</dbReference>
<dbReference type="EMBL" id="SNZK01000001">
    <property type="protein sequence ID" value="TDR55718.1"/>
    <property type="molecule type" value="Genomic_DNA"/>
</dbReference>
<name>A0A4R6ZT03_9LIST</name>
<reference evidence="2 3" key="1">
    <citation type="submission" date="2019-03" db="EMBL/GenBank/DDBJ databases">
        <title>Genomic Encyclopedia of Type Strains, Phase III (KMG-III): the genomes of soil and plant-associated and newly described type strains.</title>
        <authorList>
            <person name="Whitman W."/>
        </authorList>
    </citation>
    <scope>NUCLEOTIDE SEQUENCE [LARGE SCALE GENOMIC DNA]</scope>
    <source>
        <strain evidence="2 3">CECT 7972</strain>
    </source>
</reference>
<protein>
    <submittedName>
        <fullName evidence="2">Regulatory Fis family protein</fullName>
    </submittedName>
</protein>
<organism evidence="2 3">
    <name type="scientific">Listeria rocourtiae</name>
    <dbReference type="NCBI Taxonomy" id="647910"/>
    <lineage>
        <taxon>Bacteria</taxon>
        <taxon>Bacillati</taxon>
        <taxon>Bacillota</taxon>
        <taxon>Bacilli</taxon>
        <taxon>Bacillales</taxon>
        <taxon>Listeriaceae</taxon>
        <taxon>Listeria</taxon>
    </lineage>
</organism>